<proteinExistence type="predicted"/>
<accession>A0A1I2CDQ1</accession>
<dbReference type="EMBL" id="FONQ01000003">
    <property type="protein sequence ID" value="SFE66441.1"/>
    <property type="molecule type" value="Genomic_DNA"/>
</dbReference>
<evidence type="ECO:0000313" key="1">
    <source>
        <dbReference type="EMBL" id="SFE66441.1"/>
    </source>
</evidence>
<name>A0A1I2CDQ1_9FLAO</name>
<evidence type="ECO:0000313" key="2">
    <source>
        <dbReference type="Proteomes" id="UP000198596"/>
    </source>
</evidence>
<evidence type="ECO:0008006" key="3">
    <source>
        <dbReference type="Google" id="ProtNLM"/>
    </source>
</evidence>
<sequence>MTLVKSKSSIVALFVNGYLPHIINPWIIIIDFENEIITVEKRNWYFIGSDKNEIAFRFIRNIRTNEHLFGANISIRATGGWVSAYYLPKSDVKNIKDLLFAYNKTKKSSMIFS</sequence>
<protein>
    <recommendedName>
        <fullName evidence="3">PH domain-containing protein</fullName>
    </recommendedName>
</protein>
<dbReference type="STRING" id="935223.SAMN04488131_10342"/>
<reference evidence="2" key="1">
    <citation type="submission" date="2016-10" db="EMBL/GenBank/DDBJ databases">
        <authorList>
            <person name="Varghese N."/>
            <person name="Submissions S."/>
        </authorList>
    </citation>
    <scope>NUCLEOTIDE SEQUENCE [LARGE SCALE GENOMIC DNA]</scope>
    <source>
        <strain evidence="2">CGMCC 1.9227</strain>
    </source>
</reference>
<gene>
    <name evidence="1" type="ORF">SAMN04488131_10342</name>
</gene>
<organism evidence="1 2">
    <name type="scientific">Flavobacterium xueshanense</name>
    <dbReference type="NCBI Taxonomy" id="935223"/>
    <lineage>
        <taxon>Bacteria</taxon>
        <taxon>Pseudomonadati</taxon>
        <taxon>Bacteroidota</taxon>
        <taxon>Flavobacteriia</taxon>
        <taxon>Flavobacteriales</taxon>
        <taxon>Flavobacteriaceae</taxon>
        <taxon>Flavobacterium</taxon>
    </lineage>
</organism>
<dbReference type="AlphaFoldDB" id="A0A1I2CDQ1"/>
<dbReference type="Proteomes" id="UP000198596">
    <property type="component" value="Unassembled WGS sequence"/>
</dbReference>
<keyword evidence="2" id="KW-1185">Reference proteome</keyword>
<dbReference type="RefSeq" id="WP_244281746.1">
    <property type="nucleotide sequence ID" value="NZ_FONQ01000003.1"/>
</dbReference>